<dbReference type="AlphaFoldDB" id="D8LHJ4"/>
<protein>
    <submittedName>
        <fullName evidence="1">Uncharacterized protein</fullName>
    </submittedName>
</protein>
<dbReference type="EMBL" id="FN648371">
    <property type="protein sequence ID" value="CBN79276.1"/>
    <property type="molecule type" value="Genomic_DNA"/>
</dbReference>
<keyword evidence="2" id="KW-1185">Reference proteome</keyword>
<evidence type="ECO:0000313" key="2">
    <source>
        <dbReference type="Proteomes" id="UP000002630"/>
    </source>
</evidence>
<dbReference type="InParanoid" id="D8LHJ4"/>
<name>D8LHJ4_ECTSI</name>
<proteinExistence type="predicted"/>
<sequence>MMTQQVFFCVVWVVAPMTHLKNSLIFVIIALASLVSRLGVYLEGGLDPEAV</sequence>
<dbReference type="EMBL" id="FN649729">
    <property type="protein sequence ID" value="CBN79276.1"/>
    <property type="molecule type" value="Genomic_DNA"/>
</dbReference>
<gene>
    <name evidence="1" type="ORF">Esi_0196_0036</name>
</gene>
<reference evidence="1 2" key="1">
    <citation type="journal article" date="2010" name="Nature">
        <title>The Ectocarpus genome and the independent evolution of multicellularity in brown algae.</title>
        <authorList>
            <person name="Cock J.M."/>
            <person name="Sterck L."/>
            <person name="Rouze P."/>
            <person name="Scornet D."/>
            <person name="Allen A.E."/>
            <person name="Amoutzias G."/>
            <person name="Anthouard V."/>
            <person name="Artiguenave F."/>
            <person name="Aury J.M."/>
            <person name="Badger J.H."/>
            <person name="Beszteri B."/>
            <person name="Billiau K."/>
            <person name="Bonnet E."/>
            <person name="Bothwell J.H."/>
            <person name="Bowler C."/>
            <person name="Boyen C."/>
            <person name="Brownlee C."/>
            <person name="Carrano C.J."/>
            <person name="Charrier B."/>
            <person name="Cho G.Y."/>
            <person name="Coelho S.M."/>
            <person name="Collen J."/>
            <person name="Corre E."/>
            <person name="Da Silva C."/>
            <person name="Delage L."/>
            <person name="Delaroque N."/>
            <person name="Dittami S.M."/>
            <person name="Doulbeau S."/>
            <person name="Elias M."/>
            <person name="Farnham G."/>
            <person name="Gachon C.M."/>
            <person name="Gschloessl B."/>
            <person name="Heesch S."/>
            <person name="Jabbari K."/>
            <person name="Jubin C."/>
            <person name="Kawai H."/>
            <person name="Kimura K."/>
            <person name="Kloareg B."/>
            <person name="Kupper F.C."/>
            <person name="Lang D."/>
            <person name="Le Bail A."/>
            <person name="Leblanc C."/>
            <person name="Lerouge P."/>
            <person name="Lohr M."/>
            <person name="Lopez P.J."/>
            <person name="Martens C."/>
            <person name="Maumus F."/>
            <person name="Michel G."/>
            <person name="Miranda-Saavedra D."/>
            <person name="Morales J."/>
            <person name="Moreau H."/>
            <person name="Motomura T."/>
            <person name="Nagasato C."/>
            <person name="Napoli C.A."/>
            <person name="Nelson D.R."/>
            <person name="Nyvall-Collen P."/>
            <person name="Peters A.F."/>
            <person name="Pommier C."/>
            <person name="Potin P."/>
            <person name="Poulain J."/>
            <person name="Quesneville H."/>
            <person name="Read B."/>
            <person name="Rensing S.A."/>
            <person name="Ritter A."/>
            <person name="Rousvoal S."/>
            <person name="Samanta M."/>
            <person name="Samson G."/>
            <person name="Schroeder D.C."/>
            <person name="Segurens B."/>
            <person name="Strittmatter M."/>
            <person name="Tonon T."/>
            <person name="Tregear J.W."/>
            <person name="Valentin K."/>
            <person name="von Dassow P."/>
            <person name="Yamagishi T."/>
            <person name="Van de Peer Y."/>
            <person name="Wincker P."/>
        </authorList>
    </citation>
    <scope>NUCLEOTIDE SEQUENCE [LARGE SCALE GENOMIC DNA]</scope>
    <source>
        <strain evidence="2">Ec32 / CCAP1310/4</strain>
    </source>
</reference>
<organism evidence="1 2">
    <name type="scientific">Ectocarpus siliculosus</name>
    <name type="common">Brown alga</name>
    <name type="synonym">Conferva siliculosa</name>
    <dbReference type="NCBI Taxonomy" id="2880"/>
    <lineage>
        <taxon>Eukaryota</taxon>
        <taxon>Sar</taxon>
        <taxon>Stramenopiles</taxon>
        <taxon>Ochrophyta</taxon>
        <taxon>PX clade</taxon>
        <taxon>Phaeophyceae</taxon>
        <taxon>Ectocarpales</taxon>
        <taxon>Ectocarpaceae</taxon>
        <taxon>Ectocarpus</taxon>
    </lineage>
</organism>
<evidence type="ECO:0000313" key="1">
    <source>
        <dbReference type="EMBL" id="CBN79276.1"/>
    </source>
</evidence>
<dbReference type="Proteomes" id="UP000002630">
    <property type="component" value="Linkage Group LG04"/>
</dbReference>
<accession>D8LHJ4</accession>